<dbReference type="PIRSF" id="PIRSF021287">
    <property type="entry name" value="Biofilm_formation_YmcA"/>
    <property type="match status" value="1"/>
</dbReference>
<keyword evidence="2" id="KW-1185">Reference proteome</keyword>
<name>A0A430APC3_9ENTE</name>
<dbReference type="AlphaFoldDB" id="A0A430APC3"/>
<accession>A0A430APC3</accession>
<reference evidence="1 2" key="1">
    <citation type="submission" date="2017-05" db="EMBL/GenBank/DDBJ databases">
        <title>Vagococcus spp. assemblies.</title>
        <authorList>
            <person name="Gulvik C.A."/>
        </authorList>
    </citation>
    <scope>NUCLEOTIDE SEQUENCE [LARGE SCALE GENOMIC DNA]</scope>
    <source>
        <strain evidence="1 2">CCUG 51432</strain>
    </source>
</reference>
<evidence type="ECO:0000313" key="1">
    <source>
        <dbReference type="EMBL" id="RSU10020.1"/>
    </source>
</evidence>
<dbReference type="RefSeq" id="WP_126809688.1">
    <property type="nucleotide sequence ID" value="NZ_NGKA01000017.1"/>
</dbReference>
<dbReference type="Gene3D" id="1.20.1500.10">
    <property type="entry name" value="YheA/YmcA-like"/>
    <property type="match status" value="1"/>
</dbReference>
<dbReference type="InterPro" id="IPR052767">
    <property type="entry name" value="Bact_com_dev_regulator"/>
</dbReference>
<dbReference type="PANTHER" id="PTHR38448">
    <property type="entry name" value="REGULATORY PROTEIN YLBF-RELATED"/>
    <property type="match status" value="1"/>
</dbReference>
<comment type="caution">
    <text evidence="1">The sequence shown here is derived from an EMBL/GenBank/DDBJ whole genome shotgun (WGS) entry which is preliminary data.</text>
</comment>
<dbReference type="EMBL" id="NGKA01000017">
    <property type="protein sequence ID" value="RSU10020.1"/>
    <property type="molecule type" value="Genomic_DNA"/>
</dbReference>
<protein>
    <submittedName>
        <fullName evidence="1">Uncharacterized protein</fullName>
    </submittedName>
</protein>
<dbReference type="InterPro" id="IPR010368">
    <property type="entry name" value="Com_YlbF"/>
</dbReference>
<organism evidence="1 2">
    <name type="scientific">Vagococcus elongatus</name>
    <dbReference type="NCBI Taxonomy" id="180344"/>
    <lineage>
        <taxon>Bacteria</taxon>
        <taxon>Bacillati</taxon>
        <taxon>Bacillota</taxon>
        <taxon>Bacilli</taxon>
        <taxon>Lactobacillales</taxon>
        <taxon>Enterococcaceae</taxon>
        <taxon>Vagococcus</taxon>
    </lineage>
</organism>
<gene>
    <name evidence="1" type="ORF">CBF29_10525</name>
</gene>
<dbReference type="PANTHER" id="PTHR38448:SF1">
    <property type="entry name" value="YLBF FAMILY REGULATOR"/>
    <property type="match status" value="1"/>
</dbReference>
<dbReference type="InterPro" id="IPR023378">
    <property type="entry name" value="YheA/YmcA-like_dom_sf"/>
</dbReference>
<proteinExistence type="predicted"/>
<evidence type="ECO:0000313" key="2">
    <source>
        <dbReference type="Proteomes" id="UP000287605"/>
    </source>
</evidence>
<dbReference type="Pfam" id="PF06133">
    <property type="entry name" value="Com_YlbF"/>
    <property type="match status" value="1"/>
</dbReference>
<dbReference type="OrthoDB" id="2167788at2"/>
<dbReference type="InterPro" id="IPR016783">
    <property type="entry name" value="Biofilm_formation_YmcA"/>
</dbReference>
<sequence length="128" mass="15032">MEPAIEEALNTLLDLVRKSEVIQEYQKIEQQAKDHPKLQELIEAIKTEQKNAVAFSHYDKPVAEQSAIKKADELAQAFDEHPLVVTYREKLILADDLLQHMTRLLENDLNRSLEQRYQEELKKLHERD</sequence>
<dbReference type="SUPFAM" id="SSF158622">
    <property type="entry name" value="YheA/YmcA-like"/>
    <property type="match status" value="1"/>
</dbReference>
<dbReference type="Proteomes" id="UP000287605">
    <property type="component" value="Unassembled WGS sequence"/>
</dbReference>